<dbReference type="EMBL" id="GBXM01020142">
    <property type="protein sequence ID" value="JAH88435.1"/>
    <property type="molecule type" value="Transcribed_RNA"/>
</dbReference>
<proteinExistence type="predicted"/>
<reference evidence="1" key="1">
    <citation type="submission" date="2014-11" db="EMBL/GenBank/DDBJ databases">
        <authorList>
            <person name="Amaro Gonzalez C."/>
        </authorList>
    </citation>
    <scope>NUCLEOTIDE SEQUENCE</scope>
</reference>
<accession>A0A0E9WFT6</accession>
<evidence type="ECO:0000313" key="1">
    <source>
        <dbReference type="EMBL" id="JAH88435.1"/>
    </source>
</evidence>
<name>A0A0E9WFT6_ANGAN</name>
<protein>
    <submittedName>
        <fullName evidence="1">Uncharacterized protein</fullName>
    </submittedName>
</protein>
<sequence>MLFARYSKDSQFGLQSGTVLFKNIF</sequence>
<dbReference type="AlphaFoldDB" id="A0A0E9WFT6"/>
<organism evidence="1">
    <name type="scientific">Anguilla anguilla</name>
    <name type="common">European freshwater eel</name>
    <name type="synonym">Muraena anguilla</name>
    <dbReference type="NCBI Taxonomy" id="7936"/>
    <lineage>
        <taxon>Eukaryota</taxon>
        <taxon>Metazoa</taxon>
        <taxon>Chordata</taxon>
        <taxon>Craniata</taxon>
        <taxon>Vertebrata</taxon>
        <taxon>Euteleostomi</taxon>
        <taxon>Actinopterygii</taxon>
        <taxon>Neopterygii</taxon>
        <taxon>Teleostei</taxon>
        <taxon>Anguilliformes</taxon>
        <taxon>Anguillidae</taxon>
        <taxon>Anguilla</taxon>
    </lineage>
</organism>
<reference evidence="1" key="2">
    <citation type="journal article" date="2015" name="Fish Shellfish Immunol.">
        <title>Early steps in the European eel (Anguilla anguilla)-Vibrio vulnificus interaction in the gills: Role of the RtxA13 toxin.</title>
        <authorList>
            <person name="Callol A."/>
            <person name="Pajuelo D."/>
            <person name="Ebbesson L."/>
            <person name="Teles M."/>
            <person name="MacKenzie S."/>
            <person name="Amaro C."/>
        </authorList>
    </citation>
    <scope>NUCLEOTIDE SEQUENCE</scope>
</reference>